<evidence type="ECO:0000313" key="11">
    <source>
        <dbReference type="EMBL" id="MBD2152663.1"/>
    </source>
</evidence>
<keyword evidence="6 9" id="KW-0133">Cell shape</keyword>
<reference evidence="11" key="2">
    <citation type="submission" date="2020-08" db="EMBL/GenBank/DDBJ databases">
        <authorList>
            <person name="Chen M."/>
            <person name="Teng W."/>
            <person name="Zhao L."/>
            <person name="Hu C."/>
            <person name="Zhou Y."/>
            <person name="Han B."/>
            <person name="Song L."/>
            <person name="Shu W."/>
        </authorList>
    </citation>
    <scope>NUCLEOTIDE SEQUENCE</scope>
    <source>
        <strain evidence="11">FACHB-1277</strain>
    </source>
</reference>
<evidence type="ECO:0000256" key="5">
    <source>
        <dbReference type="ARBA" id="ARBA00022801"/>
    </source>
</evidence>
<comment type="similarity">
    <text evidence="2">Belongs to the YkuD family.</text>
</comment>
<keyword evidence="5" id="KW-0378">Hydrolase</keyword>
<evidence type="ECO:0000256" key="6">
    <source>
        <dbReference type="ARBA" id="ARBA00022960"/>
    </source>
</evidence>
<dbReference type="EMBL" id="JACJPY010000130">
    <property type="protein sequence ID" value="MBD2152663.1"/>
    <property type="molecule type" value="Genomic_DNA"/>
</dbReference>
<feature type="active site" description="Nucleophile" evidence="9">
    <location>
        <position position="106"/>
    </location>
</feature>
<dbReference type="InterPro" id="IPR038063">
    <property type="entry name" value="Transpep_catalytic_dom"/>
</dbReference>
<dbReference type="GO" id="GO:0005576">
    <property type="term" value="C:extracellular region"/>
    <property type="evidence" value="ECO:0007669"/>
    <property type="project" value="TreeGrafter"/>
</dbReference>
<evidence type="ECO:0000259" key="10">
    <source>
        <dbReference type="PROSITE" id="PS52029"/>
    </source>
</evidence>
<keyword evidence="3" id="KW-0328">Glycosyltransferase</keyword>
<dbReference type="GO" id="GO:0008360">
    <property type="term" value="P:regulation of cell shape"/>
    <property type="evidence" value="ECO:0007669"/>
    <property type="project" value="UniProtKB-UniRule"/>
</dbReference>
<evidence type="ECO:0000313" key="12">
    <source>
        <dbReference type="Proteomes" id="UP000631421"/>
    </source>
</evidence>
<keyword evidence="4" id="KW-0808">Transferase</keyword>
<dbReference type="GO" id="GO:0071555">
    <property type="term" value="P:cell wall organization"/>
    <property type="evidence" value="ECO:0007669"/>
    <property type="project" value="UniProtKB-UniRule"/>
</dbReference>
<comment type="pathway">
    <text evidence="1 9">Cell wall biogenesis; peptidoglycan biosynthesis.</text>
</comment>
<organism evidence="11 12">
    <name type="scientific">Pseudanabaena cinerea FACHB-1277</name>
    <dbReference type="NCBI Taxonomy" id="2949581"/>
    <lineage>
        <taxon>Bacteria</taxon>
        <taxon>Bacillati</taxon>
        <taxon>Cyanobacteriota</taxon>
        <taxon>Cyanophyceae</taxon>
        <taxon>Pseudanabaenales</taxon>
        <taxon>Pseudanabaenaceae</taxon>
        <taxon>Pseudanabaena</taxon>
        <taxon>Pseudanabaena cinerea</taxon>
    </lineage>
</organism>
<dbReference type="AlphaFoldDB" id="A0A926UXI4"/>
<dbReference type="GO" id="GO:0016757">
    <property type="term" value="F:glycosyltransferase activity"/>
    <property type="evidence" value="ECO:0007669"/>
    <property type="project" value="UniProtKB-KW"/>
</dbReference>
<gene>
    <name evidence="11" type="ORF">H6F44_21445</name>
</gene>
<comment type="caution">
    <text evidence="11">The sequence shown here is derived from an EMBL/GenBank/DDBJ whole genome shotgun (WGS) entry which is preliminary data.</text>
</comment>
<name>A0A926UXI4_9CYAN</name>
<dbReference type="GO" id="GO:0018104">
    <property type="term" value="P:peptidoglycan-protein cross-linking"/>
    <property type="evidence" value="ECO:0007669"/>
    <property type="project" value="TreeGrafter"/>
</dbReference>
<dbReference type="InterPro" id="IPR005490">
    <property type="entry name" value="LD_TPept_cat_dom"/>
</dbReference>
<accession>A0A926UXI4</accession>
<reference evidence="11" key="1">
    <citation type="journal article" date="2015" name="ISME J.">
        <title>Draft Genome Sequence of Streptomyces incarnatus NRRL8089, which Produces the Nucleoside Antibiotic Sinefungin.</title>
        <authorList>
            <person name="Oshima K."/>
            <person name="Hattori M."/>
            <person name="Shimizu H."/>
            <person name="Fukuda K."/>
            <person name="Nemoto M."/>
            <person name="Inagaki K."/>
            <person name="Tamura T."/>
        </authorList>
    </citation>
    <scope>NUCLEOTIDE SEQUENCE</scope>
    <source>
        <strain evidence="11">FACHB-1277</strain>
    </source>
</reference>
<protein>
    <submittedName>
        <fullName evidence="11">L,D-transpeptidase</fullName>
    </submittedName>
</protein>
<keyword evidence="7 9" id="KW-0573">Peptidoglycan synthesis</keyword>
<dbReference type="GO" id="GO:0071972">
    <property type="term" value="F:peptidoglycan L,D-transpeptidase activity"/>
    <property type="evidence" value="ECO:0007669"/>
    <property type="project" value="TreeGrafter"/>
</dbReference>
<keyword evidence="8 9" id="KW-0961">Cell wall biogenesis/degradation</keyword>
<dbReference type="Gene3D" id="2.40.440.10">
    <property type="entry name" value="L,D-transpeptidase catalytic domain-like"/>
    <property type="match status" value="1"/>
</dbReference>
<dbReference type="SUPFAM" id="SSF141523">
    <property type="entry name" value="L,D-transpeptidase catalytic domain-like"/>
    <property type="match status" value="1"/>
</dbReference>
<proteinExistence type="inferred from homology"/>
<feature type="active site" description="Proton donor/acceptor" evidence="9">
    <location>
        <position position="90"/>
    </location>
</feature>
<dbReference type="InterPro" id="IPR050979">
    <property type="entry name" value="LD-transpeptidase"/>
</dbReference>
<dbReference type="Pfam" id="PF03734">
    <property type="entry name" value="YkuD"/>
    <property type="match status" value="1"/>
</dbReference>
<keyword evidence="12" id="KW-1185">Reference proteome</keyword>
<evidence type="ECO:0000256" key="9">
    <source>
        <dbReference type="PROSITE-ProRule" id="PRU01373"/>
    </source>
</evidence>
<feature type="domain" description="L,D-TPase catalytic" evidence="10">
    <location>
        <begin position="4"/>
        <end position="130"/>
    </location>
</feature>
<sequence length="131" mass="14616">MQVTRLEVSISKRKVTAFHGEIPLKTYPVAVGRQGWSTPMGSHRVLQTIEYPAWENPFTGDVIASRDPDNPLGDRWIGFWTDGKNWSGFHGTPNRASVGQAASHGCIRMYNEDIRELFSQVTTATTVKVTP</sequence>
<dbReference type="PANTHER" id="PTHR30582:SF24">
    <property type="entry name" value="L,D-TRANSPEPTIDASE ERFK_SRFK-RELATED"/>
    <property type="match status" value="1"/>
</dbReference>
<dbReference type="CDD" id="cd16913">
    <property type="entry name" value="YkuD_like"/>
    <property type="match status" value="1"/>
</dbReference>
<evidence type="ECO:0000256" key="4">
    <source>
        <dbReference type="ARBA" id="ARBA00022679"/>
    </source>
</evidence>
<dbReference type="PROSITE" id="PS52029">
    <property type="entry name" value="LD_TPASE"/>
    <property type="match status" value="1"/>
</dbReference>
<evidence type="ECO:0000256" key="2">
    <source>
        <dbReference type="ARBA" id="ARBA00005992"/>
    </source>
</evidence>
<evidence type="ECO:0000256" key="1">
    <source>
        <dbReference type="ARBA" id="ARBA00004752"/>
    </source>
</evidence>
<evidence type="ECO:0000256" key="3">
    <source>
        <dbReference type="ARBA" id="ARBA00022676"/>
    </source>
</evidence>
<evidence type="ECO:0000256" key="7">
    <source>
        <dbReference type="ARBA" id="ARBA00022984"/>
    </source>
</evidence>
<evidence type="ECO:0000256" key="8">
    <source>
        <dbReference type="ARBA" id="ARBA00023316"/>
    </source>
</evidence>
<dbReference type="PANTHER" id="PTHR30582">
    <property type="entry name" value="L,D-TRANSPEPTIDASE"/>
    <property type="match status" value="1"/>
</dbReference>
<dbReference type="Proteomes" id="UP000631421">
    <property type="component" value="Unassembled WGS sequence"/>
</dbReference>